<evidence type="ECO:0008006" key="3">
    <source>
        <dbReference type="Google" id="ProtNLM"/>
    </source>
</evidence>
<evidence type="ECO:0000313" key="2">
    <source>
        <dbReference type="Proteomes" id="UP000031561"/>
    </source>
</evidence>
<evidence type="ECO:0000313" key="1">
    <source>
        <dbReference type="EMBL" id="MCM1983169.1"/>
    </source>
</evidence>
<sequence>MEIEFGHVKDYKENGFGFLSRTFRNPQGRVWFHITKIKCKYPELAKGLDSGSYSDIKFWYEVDKVNGKKQASQLWLDSQDIPEDKREELVKYVEGIWSNTSNKIIPGWLDRITIALVGQARRDELFKNRSSILSSLKRLRKAQSLANESSSDHDSNAAISLDYIRKLQEQARIVKREAQRERQIPSTRDRFRAERGVIEAIFASSEMHGLPLELQRIVRRCPRGSRTNPLSHQPGGSDVVVAYSLGDAILYDWIKNVNWYISSFEREDPGFHLHIMSIYGRFYEDPDERGIGVFCPIWTRDKHGALKSSVKACVSRYQRQMEIGHTTLHQQAKEYWKNKYSLSEQEVESLPTLYKQYMKERGDNLLD</sequence>
<accession>A0ABD4T3C3</accession>
<comment type="caution">
    <text evidence="1">The sequence shown here is derived from an EMBL/GenBank/DDBJ whole genome shotgun (WGS) entry which is preliminary data.</text>
</comment>
<protein>
    <recommendedName>
        <fullName evidence="3">CSD domain-containing protein</fullName>
    </recommendedName>
</protein>
<reference evidence="1 2" key="1">
    <citation type="journal article" date="2015" name="Genome Announc.">
        <title>Draft Genome Sequence of Filamentous Marine Cyanobacterium Lyngbya confervoides Strain BDU141951.</title>
        <authorList>
            <person name="Chandrababunaidu M.M."/>
            <person name="Sen D."/>
            <person name="Tripathy S."/>
        </authorList>
    </citation>
    <scope>NUCLEOTIDE SEQUENCE [LARGE SCALE GENOMIC DNA]</scope>
    <source>
        <strain evidence="1 2">BDU141951</strain>
    </source>
</reference>
<gene>
    <name evidence="1" type="ORF">QQ91_0010080</name>
</gene>
<organism evidence="1 2">
    <name type="scientific">Lyngbya confervoides BDU141951</name>
    <dbReference type="NCBI Taxonomy" id="1574623"/>
    <lineage>
        <taxon>Bacteria</taxon>
        <taxon>Bacillati</taxon>
        <taxon>Cyanobacteriota</taxon>
        <taxon>Cyanophyceae</taxon>
        <taxon>Oscillatoriophycideae</taxon>
        <taxon>Oscillatoriales</taxon>
        <taxon>Microcoleaceae</taxon>
        <taxon>Lyngbya</taxon>
    </lineage>
</organism>
<proteinExistence type="predicted"/>
<geneLocation type="plasmid" evidence="1">
    <name>unnamed17</name>
</geneLocation>
<keyword evidence="1" id="KW-0614">Plasmid</keyword>
<name>A0ABD4T3C3_9CYAN</name>
<dbReference type="AlphaFoldDB" id="A0ABD4T3C3"/>
<dbReference type="RefSeq" id="WP_044147052.1">
    <property type="nucleotide sequence ID" value="NZ_JTHE03000057.1"/>
</dbReference>
<keyword evidence="2" id="KW-1185">Reference proteome</keyword>
<dbReference type="Proteomes" id="UP000031561">
    <property type="component" value="Unassembled WGS sequence"/>
</dbReference>
<dbReference type="EMBL" id="JTHE03000057">
    <property type="protein sequence ID" value="MCM1983169.1"/>
    <property type="molecule type" value="Genomic_DNA"/>
</dbReference>